<dbReference type="EMBL" id="CP053015">
    <property type="protein sequence ID" value="QJQ31057.1"/>
    <property type="molecule type" value="Genomic_DNA"/>
</dbReference>
<gene>
    <name evidence="2" type="ORF">GV829_00130</name>
</gene>
<dbReference type="PANTHER" id="PTHR45655:SF13">
    <property type="entry name" value="SOLUBLE GUANYLATE CYCLASE GCY-32-RELATED"/>
    <property type="match status" value="1"/>
</dbReference>
<dbReference type="InterPro" id="IPR038158">
    <property type="entry name" value="H-NOX_domain_sf"/>
</dbReference>
<organism evidence="2 3">
    <name type="scientific">Sphingomonas lacunae</name>
    <dbReference type="NCBI Taxonomy" id="2698828"/>
    <lineage>
        <taxon>Bacteria</taxon>
        <taxon>Pseudomonadati</taxon>
        <taxon>Pseudomonadota</taxon>
        <taxon>Alphaproteobacteria</taxon>
        <taxon>Sphingomonadales</taxon>
        <taxon>Sphingomonadaceae</taxon>
        <taxon>Sphingomonas</taxon>
    </lineage>
</organism>
<dbReference type="GO" id="GO:0020037">
    <property type="term" value="F:heme binding"/>
    <property type="evidence" value="ECO:0007669"/>
    <property type="project" value="InterPro"/>
</dbReference>
<dbReference type="KEGG" id="slan:GV829_00130"/>
<protein>
    <submittedName>
        <fullName evidence="2">Heme NO-binding domain-containing protein</fullName>
    </submittedName>
</protein>
<proteinExistence type="predicted"/>
<dbReference type="AlphaFoldDB" id="A0A6M4APV5"/>
<dbReference type="Pfam" id="PF07700">
    <property type="entry name" value="HNOB"/>
    <property type="match status" value="1"/>
</dbReference>
<sequence length="170" mass="18605">MMANRLGSAGWAELERGLGLGAADYITARVYADDQTIGICSACADALGQPLPDFFFDFGVYWVEFAASGPYRGVMQSTGTTLAEMLANLDRMHNTIRQAMPQAQTPLFALVEDRGDSLIIDYRSPREGLEPLVSGLLTGLLDYFGEQGSVTRLQEHDGRRFHIQLGRGQA</sequence>
<reference evidence="2 3" key="1">
    <citation type="submission" date="2020-01" db="EMBL/GenBank/DDBJ databases">
        <title>Sphingomonas sp. strain CSW-10.</title>
        <authorList>
            <person name="Chen W.-M."/>
        </authorList>
    </citation>
    <scope>NUCLEOTIDE SEQUENCE [LARGE SCALE GENOMIC DNA]</scope>
    <source>
        <strain evidence="2 3">CSW-10</strain>
    </source>
</reference>
<dbReference type="InterPro" id="IPR024096">
    <property type="entry name" value="NO_sig/Golgi_transp_ligand-bd"/>
</dbReference>
<evidence type="ECO:0000313" key="3">
    <source>
        <dbReference type="Proteomes" id="UP000503018"/>
    </source>
</evidence>
<keyword evidence="3" id="KW-1185">Reference proteome</keyword>
<evidence type="ECO:0000313" key="2">
    <source>
        <dbReference type="EMBL" id="QJQ31057.1"/>
    </source>
</evidence>
<name>A0A6M4APV5_9SPHN</name>
<dbReference type="SUPFAM" id="SSF111126">
    <property type="entry name" value="Ligand-binding domain in the NO signalling and Golgi transport"/>
    <property type="match status" value="1"/>
</dbReference>
<evidence type="ECO:0000259" key="1">
    <source>
        <dbReference type="Pfam" id="PF07700"/>
    </source>
</evidence>
<dbReference type="PANTHER" id="PTHR45655">
    <property type="entry name" value="GUANYLATE CYCLASE SOLUBLE SUBUNIT BETA-2"/>
    <property type="match status" value="1"/>
</dbReference>
<dbReference type="Gene3D" id="3.90.1520.10">
    <property type="entry name" value="H-NOX domain"/>
    <property type="match status" value="1"/>
</dbReference>
<accession>A0A6M4APV5</accession>
<dbReference type="Proteomes" id="UP000503018">
    <property type="component" value="Chromosome"/>
</dbReference>
<feature type="domain" description="Heme NO-binding" evidence="1">
    <location>
        <begin position="3"/>
        <end position="150"/>
    </location>
</feature>
<dbReference type="InterPro" id="IPR011644">
    <property type="entry name" value="Heme_NO-bd"/>
</dbReference>